<accession>A0A1M6TFJ2</accession>
<reference evidence="2 3" key="1">
    <citation type="submission" date="2016-11" db="EMBL/GenBank/DDBJ databases">
        <authorList>
            <person name="Jaros S."/>
            <person name="Januszkiewicz K."/>
            <person name="Wedrychowicz H."/>
        </authorList>
    </citation>
    <scope>NUCLEOTIDE SEQUENCE [LARGE SCALE GENOMIC DNA]</scope>
    <source>
        <strain evidence="2 3">DSM 14214</strain>
    </source>
</reference>
<gene>
    <name evidence="2" type="ORF">SAMN02745138_01936</name>
</gene>
<organism evidence="2 3">
    <name type="scientific">Anaerotignum lactatifermentans DSM 14214</name>
    <dbReference type="NCBI Taxonomy" id="1121323"/>
    <lineage>
        <taxon>Bacteria</taxon>
        <taxon>Bacillati</taxon>
        <taxon>Bacillota</taxon>
        <taxon>Clostridia</taxon>
        <taxon>Lachnospirales</taxon>
        <taxon>Anaerotignaceae</taxon>
        <taxon>Anaerotignum</taxon>
    </lineage>
</organism>
<feature type="compositionally biased region" description="Acidic residues" evidence="1">
    <location>
        <begin position="46"/>
        <end position="56"/>
    </location>
</feature>
<keyword evidence="3" id="KW-1185">Reference proteome</keyword>
<name>A0A1M6TFJ2_9FIRM</name>
<proteinExistence type="predicted"/>
<evidence type="ECO:0000313" key="2">
    <source>
        <dbReference type="EMBL" id="SHK55802.1"/>
    </source>
</evidence>
<dbReference type="AlphaFoldDB" id="A0A1M6TFJ2"/>
<sequence length="65" mass="7447">MRKVSRVMSTKEIRGVKFHVESCFNGEKDITEKVADMIKKDFESGAYDEPEEEDSVDWGMDSPAM</sequence>
<evidence type="ECO:0000256" key="1">
    <source>
        <dbReference type="SAM" id="MobiDB-lite"/>
    </source>
</evidence>
<feature type="region of interest" description="Disordered" evidence="1">
    <location>
        <begin position="43"/>
        <end position="65"/>
    </location>
</feature>
<evidence type="ECO:0000313" key="3">
    <source>
        <dbReference type="Proteomes" id="UP000183975"/>
    </source>
</evidence>
<dbReference type="OrthoDB" id="9865492at2"/>
<dbReference type="RefSeq" id="WP_087989442.1">
    <property type="nucleotide sequence ID" value="NZ_FRAH01000033.1"/>
</dbReference>
<dbReference type="EMBL" id="FRAH01000033">
    <property type="protein sequence ID" value="SHK55802.1"/>
    <property type="molecule type" value="Genomic_DNA"/>
</dbReference>
<dbReference type="Proteomes" id="UP000183975">
    <property type="component" value="Unassembled WGS sequence"/>
</dbReference>
<protein>
    <submittedName>
        <fullName evidence="2">Uncharacterized protein</fullName>
    </submittedName>
</protein>